<dbReference type="Proteomes" id="UP000006038">
    <property type="component" value="Chromosome 4"/>
</dbReference>
<keyword evidence="1" id="KW-1133">Transmembrane helix</keyword>
<name>J3LXX9_ORYBR</name>
<dbReference type="HOGENOM" id="CLU_2486996_0_0_1"/>
<feature type="transmembrane region" description="Helical" evidence="1">
    <location>
        <begin position="47"/>
        <end position="65"/>
    </location>
</feature>
<evidence type="ECO:0000256" key="1">
    <source>
        <dbReference type="SAM" id="Phobius"/>
    </source>
</evidence>
<feature type="transmembrane region" description="Helical" evidence="1">
    <location>
        <begin position="12"/>
        <end position="35"/>
    </location>
</feature>
<dbReference type="AlphaFoldDB" id="J3LXX9"/>
<evidence type="ECO:0000313" key="3">
    <source>
        <dbReference type="Proteomes" id="UP000006038"/>
    </source>
</evidence>
<reference evidence="2" key="2">
    <citation type="submission" date="2013-04" db="UniProtKB">
        <authorList>
            <consortium name="EnsemblPlants"/>
        </authorList>
    </citation>
    <scope>IDENTIFICATION</scope>
</reference>
<keyword evidence="1" id="KW-0812">Transmembrane</keyword>
<evidence type="ECO:0000313" key="2">
    <source>
        <dbReference type="EnsemblPlants" id="OB04G20040.1"/>
    </source>
</evidence>
<dbReference type="EnsemblPlants" id="OB04G20040.1">
    <property type="protein sequence ID" value="OB04G20040.1"/>
    <property type="gene ID" value="OB04G20040"/>
</dbReference>
<keyword evidence="1" id="KW-0472">Membrane</keyword>
<keyword evidence="3" id="KW-1185">Reference proteome</keyword>
<proteinExistence type="predicted"/>
<sequence>MFFHVVCLNRYSYIFSVFLILYFTRVFLSKCYVFSFHAFCQSNILKWVIPTMFFMFFHPLDLMLLNMNMMPKFFTLPMLKPCAPKKS</sequence>
<dbReference type="Gramene" id="OB04G20040.1">
    <property type="protein sequence ID" value="OB04G20040.1"/>
    <property type="gene ID" value="OB04G20040"/>
</dbReference>
<accession>J3LXX9</accession>
<protein>
    <submittedName>
        <fullName evidence="2">Uncharacterized protein</fullName>
    </submittedName>
</protein>
<organism evidence="2">
    <name type="scientific">Oryza brachyantha</name>
    <name type="common">malo sina</name>
    <dbReference type="NCBI Taxonomy" id="4533"/>
    <lineage>
        <taxon>Eukaryota</taxon>
        <taxon>Viridiplantae</taxon>
        <taxon>Streptophyta</taxon>
        <taxon>Embryophyta</taxon>
        <taxon>Tracheophyta</taxon>
        <taxon>Spermatophyta</taxon>
        <taxon>Magnoliopsida</taxon>
        <taxon>Liliopsida</taxon>
        <taxon>Poales</taxon>
        <taxon>Poaceae</taxon>
        <taxon>BOP clade</taxon>
        <taxon>Oryzoideae</taxon>
        <taxon>Oryzeae</taxon>
        <taxon>Oryzinae</taxon>
        <taxon>Oryza</taxon>
    </lineage>
</organism>
<reference evidence="2" key="1">
    <citation type="journal article" date="2013" name="Nat. Commun.">
        <title>Whole-genome sequencing of Oryza brachyantha reveals mechanisms underlying Oryza genome evolution.</title>
        <authorList>
            <person name="Chen J."/>
            <person name="Huang Q."/>
            <person name="Gao D."/>
            <person name="Wang J."/>
            <person name="Lang Y."/>
            <person name="Liu T."/>
            <person name="Li B."/>
            <person name="Bai Z."/>
            <person name="Luis Goicoechea J."/>
            <person name="Liang C."/>
            <person name="Chen C."/>
            <person name="Zhang W."/>
            <person name="Sun S."/>
            <person name="Liao Y."/>
            <person name="Zhang X."/>
            <person name="Yang L."/>
            <person name="Song C."/>
            <person name="Wang M."/>
            <person name="Shi J."/>
            <person name="Liu G."/>
            <person name="Liu J."/>
            <person name="Zhou H."/>
            <person name="Zhou W."/>
            <person name="Yu Q."/>
            <person name="An N."/>
            <person name="Chen Y."/>
            <person name="Cai Q."/>
            <person name="Wang B."/>
            <person name="Liu B."/>
            <person name="Min J."/>
            <person name="Huang Y."/>
            <person name="Wu H."/>
            <person name="Li Z."/>
            <person name="Zhang Y."/>
            <person name="Yin Y."/>
            <person name="Song W."/>
            <person name="Jiang J."/>
            <person name="Jackson S.A."/>
            <person name="Wing R.A."/>
            <person name="Wang J."/>
            <person name="Chen M."/>
        </authorList>
    </citation>
    <scope>NUCLEOTIDE SEQUENCE [LARGE SCALE GENOMIC DNA]</scope>
    <source>
        <strain evidence="2">cv. IRGC 101232</strain>
    </source>
</reference>